<dbReference type="Proteomes" id="UP000585507">
    <property type="component" value="Unassembled WGS sequence"/>
</dbReference>
<reference evidence="3 4" key="1">
    <citation type="submission" date="2020-08" db="EMBL/GenBank/DDBJ databases">
        <title>Genomic Encyclopedia of Type Strains, Phase IV (KMG-V): Genome sequencing to study the core and pangenomes of soil and plant-associated prokaryotes.</title>
        <authorList>
            <person name="Whitman W."/>
        </authorList>
    </citation>
    <scope>NUCLEOTIDE SEQUENCE [LARGE SCALE GENOMIC DNA]</scope>
    <source>
        <strain evidence="3 4">SEMIA 4084</strain>
    </source>
</reference>
<dbReference type="InterPro" id="IPR014004">
    <property type="entry name" value="Transpt-assoc_nodulatn_dom_bac"/>
</dbReference>
<dbReference type="SMART" id="SM00749">
    <property type="entry name" value="BON"/>
    <property type="match status" value="3"/>
</dbReference>
<evidence type="ECO:0000256" key="1">
    <source>
        <dbReference type="ARBA" id="ARBA00022729"/>
    </source>
</evidence>
<name>A0A7W8U8W8_9HYPH</name>
<dbReference type="PANTHER" id="PTHR34606">
    <property type="entry name" value="BON DOMAIN-CONTAINING PROTEIN"/>
    <property type="match status" value="1"/>
</dbReference>
<dbReference type="PANTHER" id="PTHR34606:SF4">
    <property type="entry name" value="OUTER MEMBRANE LIPOPROTEIN DOLP"/>
    <property type="match status" value="1"/>
</dbReference>
<protein>
    <submittedName>
        <fullName evidence="3">Osmotically-inducible protein OsmY</fullName>
    </submittedName>
</protein>
<keyword evidence="1" id="KW-0732">Signal</keyword>
<dbReference type="InterPro" id="IPR051686">
    <property type="entry name" value="Lipoprotein_DolP"/>
</dbReference>
<dbReference type="AlphaFoldDB" id="A0A7W8U8W8"/>
<gene>
    <name evidence="3" type="ORF">GGD55_001683</name>
</gene>
<dbReference type="RefSeq" id="WP_018324425.1">
    <property type="nucleotide sequence ID" value="NZ_JACHBK010000003.1"/>
</dbReference>
<accession>A0A7W8U8W8</accession>
<evidence type="ECO:0000313" key="3">
    <source>
        <dbReference type="EMBL" id="MBB5535000.1"/>
    </source>
</evidence>
<proteinExistence type="predicted"/>
<feature type="domain" description="BON" evidence="2">
    <location>
        <begin position="2"/>
        <end position="70"/>
    </location>
</feature>
<feature type="domain" description="BON" evidence="2">
    <location>
        <begin position="77"/>
        <end position="145"/>
    </location>
</feature>
<keyword evidence="4" id="KW-1185">Reference proteome</keyword>
<feature type="domain" description="BON" evidence="2">
    <location>
        <begin position="148"/>
        <end position="215"/>
    </location>
</feature>
<dbReference type="Gene3D" id="3.30.1340.30">
    <property type="match status" value="3"/>
</dbReference>
<dbReference type="PROSITE" id="PS50914">
    <property type="entry name" value="BON"/>
    <property type="match status" value="3"/>
</dbReference>
<dbReference type="Pfam" id="PF04972">
    <property type="entry name" value="BON"/>
    <property type="match status" value="3"/>
</dbReference>
<comment type="caution">
    <text evidence="3">The sequence shown here is derived from an EMBL/GenBank/DDBJ whole genome shotgun (WGS) entry which is preliminary data.</text>
</comment>
<dbReference type="EMBL" id="JACHBK010000003">
    <property type="protein sequence ID" value="MBB5535000.1"/>
    <property type="molecule type" value="Genomic_DNA"/>
</dbReference>
<dbReference type="InterPro" id="IPR007055">
    <property type="entry name" value="BON_dom"/>
</dbReference>
<sequence>MNDNVLRQDIIDELEFEPSIDAADIGVAVENGVATLTGHVPTYAQKATIEDVVRRVAGVKGIAQEIEVRPFGANQTADDEIAKRALYMINWNTTVPKNAVQVKVQKGWVTLTGNVEWHYQKIAAGDAVRGLAGVSGVSNTIDLKPRVSVSDVKKRIQDALKRNAEVEAKGIRIDVLDGIVTLEGRVKAWPERDAAERAAWSAPGVKAVVDRITVG</sequence>
<evidence type="ECO:0000259" key="2">
    <source>
        <dbReference type="PROSITE" id="PS50914"/>
    </source>
</evidence>
<organism evidence="3 4">
    <name type="scientific">Rhizobium giardinii</name>
    <dbReference type="NCBI Taxonomy" id="56731"/>
    <lineage>
        <taxon>Bacteria</taxon>
        <taxon>Pseudomonadati</taxon>
        <taxon>Pseudomonadota</taxon>
        <taxon>Alphaproteobacteria</taxon>
        <taxon>Hyphomicrobiales</taxon>
        <taxon>Rhizobiaceae</taxon>
        <taxon>Rhizobium/Agrobacterium group</taxon>
        <taxon>Rhizobium</taxon>
    </lineage>
</organism>
<evidence type="ECO:0000313" key="4">
    <source>
        <dbReference type="Proteomes" id="UP000585507"/>
    </source>
</evidence>